<evidence type="ECO:0000256" key="1">
    <source>
        <dbReference type="ARBA" id="ARBA00000086"/>
    </source>
</evidence>
<dbReference type="GO" id="GO:0043916">
    <property type="term" value="F:DNA-7-methylguanine glycosylase activity"/>
    <property type="evidence" value="ECO:0007669"/>
    <property type="project" value="TreeGrafter"/>
</dbReference>
<dbReference type="GO" id="GO:0005737">
    <property type="term" value="C:cytoplasm"/>
    <property type="evidence" value="ECO:0007669"/>
    <property type="project" value="TreeGrafter"/>
</dbReference>
<evidence type="ECO:0000259" key="6">
    <source>
        <dbReference type="SMART" id="SM00478"/>
    </source>
</evidence>
<evidence type="ECO:0000313" key="8">
    <source>
        <dbReference type="Proteomes" id="UP000003477"/>
    </source>
</evidence>
<dbReference type="Proteomes" id="UP000003477">
    <property type="component" value="Unassembled WGS sequence"/>
</dbReference>
<accession>G5IY09</accession>
<dbReference type="CDD" id="cd00056">
    <property type="entry name" value="ENDO3c"/>
    <property type="match status" value="1"/>
</dbReference>
<dbReference type="InterPro" id="IPR051912">
    <property type="entry name" value="Alkylbase_DNA_Glycosylase/TA"/>
</dbReference>
<comment type="caution">
    <text evidence="7">The sequence shown here is derived from an EMBL/GenBank/DDBJ whole genome shotgun (WGS) entry which is preliminary data.</text>
</comment>
<dbReference type="EC" id="3.2.2.21" evidence="3"/>
<comment type="similarity">
    <text evidence="2">Belongs to the alkylbase DNA glycosidase AlkA family.</text>
</comment>
<evidence type="ECO:0000256" key="5">
    <source>
        <dbReference type="ARBA" id="ARBA00023204"/>
    </source>
</evidence>
<dbReference type="SMART" id="SM00478">
    <property type="entry name" value="ENDO3c"/>
    <property type="match status" value="1"/>
</dbReference>
<dbReference type="GO" id="GO:0006307">
    <property type="term" value="P:DNA alkylation repair"/>
    <property type="evidence" value="ECO:0007669"/>
    <property type="project" value="TreeGrafter"/>
</dbReference>
<evidence type="ECO:0000256" key="3">
    <source>
        <dbReference type="ARBA" id="ARBA00012000"/>
    </source>
</evidence>
<evidence type="ECO:0000256" key="4">
    <source>
        <dbReference type="ARBA" id="ARBA00022763"/>
    </source>
</evidence>
<dbReference type="FunFam" id="1.10.340.30:FF:000004">
    <property type="entry name" value="DNA-3-methyladenine glycosylase II"/>
    <property type="match status" value="1"/>
</dbReference>
<protein>
    <recommendedName>
        <fullName evidence="3">DNA-3-methyladenine glycosylase II</fullName>
        <ecNumber evidence="3">3.2.2.21</ecNumber>
    </recommendedName>
</protein>
<gene>
    <name evidence="7" type="ORF">CWATWH0003_0160</name>
</gene>
<keyword evidence="5" id="KW-0234">DNA repair</keyword>
<name>G5IY09_CROWT</name>
<dbReference type="InterPro" id="IPR003265">
    <property type="entry name" value="HhH-GPD_domain"/>
</dbReference>
<feature type="domain" description="HhH-GPD" evidence="6">
    <location>
        <begin position="53"/>
        <end position="205"/>
    </location>
</feature>
<sequence length="211" mass="24007">MGGIFMSSPIYWQDAKEYLRSNDAILADIIALYPSETMINYHDAFLTLVKAIIGQQISVSAANAINQRVESLLGEITPENYLETDPQLLRQCGLSRQKIAYITNITQGFKDGILTPQTWSDMTDKAVIDQLTSIKGIGPWTAQMFLIFHLHRRDIFPLADLGLINAIQLHYGSEKALSKGEIKELSQRWKPYRTVATWYLWRSLDPVPVQY</sequence>
<organism evidence="7 8">
    <name type="scientific">Crocosphaera watsonii WH 0003</name>
    <dbReference type="NCBI Taxonomy" id="423471"/>
    <lineage>
        <taxon>Bacteria</taxon>
        <taxon>Bacillati</taxon>
        <taxon>Cyanobacteriota</taxon>
        <taxon>Cyanophyceae</taxon>
        <taxon>Oscillatoriophycideae</taxon>
        <taxon>Chroococcales</taxon>
        <taxon>Aphanothecaceae</taxon>
        <taxon>Crocosphaera</taxon>
    </lineage>
</organism>
<dbReference type="InterPro" id="IPR011257">
    <property type="entry name" value="DNA_glycosylase"/>
</dbReference>
<dbReference type="Gene3D" id="1.10.340.30">
    <property type="entry name" value="Hypothetical protein, domain 2"/>
    <property type="match status" value="1"/>
</dbReference>
<reference evidence="7 8" key="1">
    <citation type="journal article" date="2011" name="Front. Microbiol.">
        <title>Two Strains of Crocosphaera watsonii with Highly Conserved Genomes are Distinguished by Strain-Specific Features.</title>
        <authorList>
            <person name="Bench S.R."/>
            <person name="Ilikchyan I.N."/>
            <person name="Tripp H.J."/>
            <person name="Zehr J.P."/>
        </authorList>
    </citation>
    <scope>NUCLEOTIDE SEQUENCE [LARGE SCALE GENOMIC DNA]</scope>
    <source>
        <strain evidence="7 8">WH 0003</strain>
    </source>
</reference>
<keyword evidence="7" id="KW-0378">Hydrolase</keyword>
<keyword evidence="7" id="KW-0326">Glycosidase</keyword>
<keyword evidence="4" id="KW-0227">DNA damage</keyword>
<dbReference type="Pfam" id="PF00730">
    <property type="entry name" value="HhH-GPD"/>
    <property type="match status" value="1"/>
</dbReference>
<dbReference type="GO" id="GO:0008725">
    <property type="term" value="F:DNA-3-methyladenine glycosylase activity"/>
    <property type="evidence" value="ECO:0007669"/>
    <property type="project" value="TreeGrafter"/>
</dbReference>
<dbReference type="Gene3D" id="1.10.1670.40">
    <property type="match status" value="1"/>
</dbReference>
<dbReference type="PANTHER" id="PTHR43003">
    <property type="entry name" value="DNA-3-METHYLADENINE GLYCOSYLASE"/>
    <property type="match status" value="1"/>
</dbReference>
<dbReference type="SUPFAM" id="SSF48150">
    <property type="entry name" value="DNA-glycosylase"/>
    <property type="match status" value="1"/>
</dbReference>
<comment type="catalytic activity">
    <reaction evidence="1">
        <text>Hydrolysis of alkylated DNA, releasing 3-methyladenine, 3-methylguanine, 7-methylguanine and 7-methyladenine.</text>
        <dbReference type="EC" id="3.2.2.21"/>
    </reaction>
</comment>
<dbReference type="EMBL" id="AESD01000024">
    <property type="protein sequence ID" value="EHJ15168.1"/>
    <property type="molecule type" value="Genomic_DNA"/>
</dbReference>
<evidence type="ECO:0000256" key="2">
    <source>
        <dbReference type="ARBA" id="ARBA00010817"/>
    </source>
</evidence>
<proteinExistence type="inferred from homology"/>
<dbReference type="GO" id="GO:0006285">
    <property type="term" value="P:base-excision repair, AP site formation"/>
    <property type="evidence" value="ECO:0007669"/>
    <property type="project" value="TreeGrafter"/>
</dbReference>
<dbReference type="GO" id="GO:0032993">
    <property type="term" value="C:protein-DNA complex"/>
    <property type="evidence" value="ECO:0007669"/>
    <property type="project" value="TreeGrafter"/>
</dbReference>
<dbReference type="GO" id="GO:0032131">
    <property type="term" value="F:alkylated DNA binding"/>
    <property type="evidence" value="ECO:0007669"/>
    <property type="project" value="TreeGrafter"/>
</dbReference>
<evidence type="ECO:0000313" key="7">
    <source>
        <dbReference type="EMBL" id="EHJ15168.1"/>
    </source>
</evidence>
<dbReference type="AlphaFoldDB" id="G5IY09"/>
<dbReference type="PATRIC" id="fig|423471.3.peg.146"/>
<dbReference type="PANTHER" id="PTHR43003:SF5">
    <property type="entry name" value="DNA-3-METHYLADENINE GLYCOSYLASE"/>
    <property type="match status" value="1"/>
</dbReference>